<dbReference type="InterPro" id="IPR001806">
    <property type="entry name" value="Small_GTPase"/>
</dbReference>
<keyword evidence="6" id="KW-1185">Reference proteome</keyword>
<dbReference type="Gene3D" id="3.40.50.300">
    <property type="entry name" value="P-loop containing nucleotide triphosphate hydrolases"/>
    <property type="match status" value="1"/>
</dbReference>
<evidence type="ECO:0000256" key="4">
    <source>
        <dbReference type="ARBA" id="ARBA00023134"/>
    </source>
</evidence>
<dbReference type="PROSITE" id="PS51420">
    <property type="entry name" value="RHO"/>
    <property type="match status" value="1"/>
</dbReference>
<evidence type="ECO:0000256" key="3">
    <source>
        <dbReference type="ARBA" id="ARBA00022741"/>
    </source>
</evidence>
<dbReference type="PANTHER" id="PTHR24072">
    <property type="entry name" value="RHO FAMILY GTPASE"/>
    <property type="match status" value="1"/>
</dbReference>
<protein>
    <submittedName>
        <fullName evidence="5">Uncharacterized protein</fullName>
    </submittedName>
</protein>
<dbReference type="InParanoid" id="A0A165HK10"/>
<dbReference type="InterPro" id="IPR003578">
    <property type="entry name" value="Small_GTPase_Rho"/>
</dbReference>
<reference evidence="5 6" key="1">
    <citation type="journal article" date="2016" name="Mol. Biol. Evol.">
        <title>Comparative Genomics of Early-Diverging Mushroom-Forming Fungi Provides Insights into the Origins of Lignocellulose Decay Capabilities.</title>
        <authorList>
            <person name="Nagy L.G."/>
            <person name="Riley R."/>
            <person name="Tritt A."/>
            <person name="Adam C."/>
            <person name="Daum C."/>
            <person name="Floudas D."/>
            <person name="Sun H."/>
            <person name="Yadav J.S."/>
            <person name="Pangilinan J."/>
            <person name="Larsson K.H."/>
            <person name="Matsuura K."/>
            <person name="Barry K."/>
            <person name="Labutti K."/>
            <person name="Kuo R."/>
            <person name="Ohm R.A."/>
            <person name="Bhattacharya S.S."/>
            <person name="Shirouzu T."/>
            <person name="Yoshinaga Y."/>
            <person name="Martin F.M."/>
            <person name="Grigoriev I.V."/>
            <person name="Hibbett D.S."/>
        </authorList>
    </citation>
    <scope>NUCLEOTIDE SEQUENCE [LARGE SCALE GENOMIC DNA]</scope>
    <source>
        <strain evidence="5 6">HHB12733</strain>
    </source>
</reference>
<keyword evidence="2" id="KW-0488">Methylation</keyword>
<name>A0A165HK10_9BASI</name>
<keyword evidence="3" id="KW-0547">Nucleotide-binding</keyword>
<dbReference type="PRINTS" id="PR00449">
    <property type="entry name" value="RASTRNSFRMNG"/>
</dbReference>
<dbReference type="GO" id="GO:0007264">
    <property type="term" value="P:small GTPase-mediated signal transduction"/>
    <property type="evidence" value="ECO:0007669"/>
    <property type="project" value="InterPro"/>
</dbReference>
<dbReference type="SMART" id="SM00173">
    <property type="entry name" value="RAS"/>
    <property type="match status" value="1"/>
</dbReference>
<dbReference type="GO" id="GO:0005525">
    <property type="term" value="F:GTP binding"/>
    <property type="evidence" value="ECO:0007669"/>
    <property type="project" value="UniProtKB-KW"/>
</dbReference>
<dbReference type="Pfam" id="PF00071">
    <property type="entry name" value="Ras"/>
    <property type="match status" value="1"/>
</dbReference>
<gene>
    <name evidence="5" type="ORF">CALCODRAFT_493744</name>
</gene>
<dbReference type="AlphaFoldDB" id="A0A165HK10"/>
<dbReference type="PROSITE" id="PS51419">
    <property type="entry name" value="RAB"/>
    <property type="match status" value="1"/>
</dbReference>
<dbReference type="SUPFAM" id="SSF52540">
    <property type="entry name" value="P-loop containing nucleoside triphosphate hydrolases"/>
    <property type="match status" value="1"/>
</dbReference>
<dbReference type="FunFam" id="3.40.50.300:FF:001179">
    <property type="entry name" value="Rho family GTPase"/>
    <property type="match status" value="1"/>
</dbReference>
<dbReference type="SMART" id="SM00174">
    <property type="entry name" value="RHO"/>
    <property type="match status" value="1"/>
</dbReference>
<dbReference type="Proteomes" id="UP000076842">
    <property type="component" value="Unassembled WGS sequence"/>
</dbReference>
<dbReference type="NCBIfam" id="TIGR00231">
    <property type="entry name" value="small_GTP"/>
    <property type="match status" value="1"/>
</dbReference>
<evidence type="ECO:0000256" key="1">
    <source>
        <dbReference type="ARBA" id="ARBA00010142"/>
    </source>
</evidence>
<evidence type="ECO:0000313" key="6">
    <source>
        <dbReference type="Proteomes" id="UP000076842"/>
    </source>
</evidence>
<dbReference type="OrthoDB" id="8830751at2759"/>
<dbReference type="InterPro" id="IPR027417">
    <property type="entry name" value="P-loop_NTPase"/>
</dbReference>
<evidence type="ECO:0000256" key="2">
    <source>
        <dbReference type="ARBA" id="ARBA00022481"/>
    </source>
</evidence>
<dbReference type="InterPro" id="IPR005225">
    <property type="entry name" value="Small_GTP-bd"/>
</dbReference>
<sequence>MANIRLKVVVVGDGGSGKTCLVMRFQQGIFKETFLPTVVGPHLIDFEVDGKVIALDVCDTAHHDEFSRLRAMTYSDTNAVLICFGIDNPASLENVQEKWIPEVMHFCAGVPIIVLGCRNDLRNDPKTIEMLRQTSQHPVSPEEGMAVADKIHAHHYLECSAKTGECVQEVFLTATRTALLSRSKTGRKCIIT</sequence>
<evidence type="ECO:0000313" key="5">
    <source>
        <dbReference type="EMBL" id="KZT59396.1"/>
    </source>
</evidence>
<keyword evidence="4" id="KW-0342">GTP-binding</keyword>
<dbReference type="SMART" id="SM00175">
    <property type="entry name" value="RAB"/>
    <property type="match status" value="1"/>
</dbReference>
<accession>A0A165HK10</accession>
<proteinExistence type="inferred from homology"/>
<dbReference type="PROSITE" id="PS51421">
    <property type="entry name" value="RAS"/>
    <property type="match status" value="1"/>
</dbReference>
<dbReference type="STRING" id="1353952.A0A165HK10"/>
<dbReference type="GO" id="GO:0003924">
    <property type="term" value="F:GTPase activity"/>
    <property type="evidence" value="ECO:0007669"/>
    <property type="project" value="InterPro"/>
</dbReference>
<dbReference type="EMBL" id="KV423941">
    <property type="protein sequence ID" value="KZT59396.1"/>
    <property type="molecule type" value="Genomic_DNA"/>
</dbReference>
<comment type="similarity">
    <text evidence="1">Belongs to the small GTPase superfamily. Rho family.</text>
</comment>
<organism evidence="5 6">
    <name type="scientific">Calocera cornea HHB12733</name>
    <dbReference type="NCBI Taxonomy" id="1353952"/>
    <lineage>
        <taxon>Eukaryota</taxon>
        <taxon>Fungi</taxon>
        <taxon>Dikarya</taxon>
        <taxon>Basidiomycota</taxon>
        <taxon>Agaricomycotina</taxon>
        <taxon>Dacrymycetes</taxon>
        <taxon>Dacrymycetales</taxon>
        <taxon>Dacrymycetaceae</taxon>
        <taxon>Calocera</taxon>
    </lineage>
</organism>